<protein>
    <submittedName>
        <fullName evidence="1">Uncharacterized protein</fullName>
    </submittedName>
</protein>
<sequence length="151" mass="17662">MSRVTKTLLPMIENKLKPTVVENMKQSLEVERNKQKAYYDQAARSRQEMEVNDRVFVQNQLTKTWEPARVIAKTELSRSVIVETQSGDILRRTTRHLRTSSAQIPEQTEAVAEARDEPIPDRYIQCWEECLRKTLQKHFPYSNSLSLSQQL</sequence>
<dbReference type="AlphaFoldDB" id="A0ABD1D599"/>
<name>A0ABD1D599_CULPP</name>
<keyword evidence="2" id="KW-1185">Reference proteome</keyword>
<reference evidence="1 2" key="1">
    <citation type="submission" date="2024-05" db="EMBL/GenBank/DDBJ databases">
        <title>Culex pipiens pipiens assembly and annotation.</title>
        <authorList>
            <person name="Alout H."/>
            <person name="Durand T."/>
        </authorList>
    </citation>
    <scope>NUCLEOTIDE SEQUENCE [LARGE SCALE GENOMIC DNA]</scope>
    <source>
        <strain evidence="1">HA-2024</strain>
        <tissue evidence="1">Whole body</tissue>
    </source>
</reference>
<dbReference type="EMBL" id="JBEHCU010007433">
    <property type="protein sequence ID" value="KAL1394796.1"/>
    <property type="molecule type" value="Genomic_DNA"/>
</dbReference>
<accession>A0ABD1D599</accession>
<comment type="caution">
    <text evidence="1">The sequence shown here is derived from an EMBL/GenBank/DDBJ whole genome shotgun (WGS) entry which is preliminary data.</text>
</comment>
<dbReference type="Proteomes" id="UP001562425">
    <property type="component" value="Unassembled WGS sequence"/>
</dbReference>
<evidence type="ECO:0000313" key="2">
    <source>
        <dbReference type="Proteomes" id="UP001562425"/>
    </source>
</evidence>
<proteinExistence type="predicted"/>
<gene>
    <name evidence="1" type="ORF">pipiens_011700</name>
</gene>
<organism evidence="1 2">
    <name type="scientific">Culex pipiens pipiens</name>
    <name type="common">Northern house mosquito</name>
    <dbReference type="NCBI Taxonomy" id="38569"/>
    <lineage>
        <taxon>Eukaryota</taxon>
        <taxon>Metazoa</taxon>
        <taxon>Ecdysozoa</taxon>
        <taxon>Arthropoda</taxon>
        <taxon>Hexapoda</taxon>
        <taxon>Insecta</taxon>
        <taxon>Pterygota</taxon>
        <taxon>Neoptera</taxon>
        <taxon>Endopterygota</taxon>
        <taxon>Diptera</taxon>
        <taxon>Nematocera</taxon>
        <taxon>Culicoidea</taxon>
        <taxon>Culicidae</taxon>
        <taxon>Culicinae</taxon>
        <taxon>Culicini</taxon>
        <taxon>Culex</taxon>
        <taxon>Culex</taxon>
    </lineage>
</organism>
<evidence type="ECO:0000313" key="1">
    <source>
        <dbReference type="EMBL" id="KAL1394796.1"/>
    </source>
</evidence>